<keyword evidence="3" id="KW-0804">Transcription</keyword>
<evidence type="ECO:0000256" key="1">
    <source>
        <dbReference type="ARBA" id="ARBA00023015"/>
    </source>
</evidence>
<evidence type="ECO:0000259" key="4">
    <source>
        <dbReference type="Pfam" id="PF08281"/>
    </source>
</evidence>
<dbReference type="GO" id="GO:0003677">
    <property type="term" value="F:DNA binding"/>
    <property type="evidence" value="ECO:0007669"/>
    <property type="project" value="InterPro"/>
</dbReference>
<dbReference type="SUPFAM" id="SSF88659">
    <property type="entry name" value="Sigma3 and sigma4 domains of RNA polymerase sigma factors"/>
    <property type="match status" value="1"/>
</dbReference>
<sequence length="209" mass="23268">MTRTQPNRHLVAIDEYAMAVFREVIRLSRRRPSCDAEDIAQMVTEKFLTDADGIIARYPNPVRFARAAAKNTAISHERCERAQRGEGVRLVDVGNGQLAPRRRIVSGNVRPPDGGDELFDTVGDRCESFADQVMHAQDDAVQLERCLAGIPPGDRSLFMLVHGNGHTVQEAAVLLGQCRETVSRRISRIRRLIDQNRVGMTHNAQEGAT</sequence>
<accession>A0A6J7F333</accession>
<dbReference type="InterPro" id="IPR013324">
    <property type="entry name" value="RNA_pol_sigma_r3/r4-like"/>
</dbReference>
<dbReference type="InterPro" id="IPR013249">
    <property type="entry name" value="RNA_pol_sigma70_r4_t2"/>
</dbReference>
<keyword evidence="1" id="KW-0805">Transcription regulation</keyword>
<evidence type="ECO:0000313" key="5">
    <source>
        <dbReference type="EMBL" id="CAB4889926.1"/>
    </source>
</evidence>
<dbReference type="AlphaFoldDB" id="A0A6J7F333"/>
<dbReference type="EMBL" id="CAFBLP010000100">
    <property type="protein sequence ID" value="CAB4889926.1"/>
    <property type="molecule type" value="Genomic_DNA"/>
</dbReference>
<gene>
    <name evidence="5" type="ORF">UFOPK3376_02742</name>
</gene>
<dbReference type="NCBIfam" id="TIGR02937">
    <property type="entry name" value="sigma70-ECF"/>
    <property type="match status" value="1"/>
</dbReference>
<evidence type="ECO:0000256" key="3">
    <source>
        <dbReference type="ARBA" id="ARBA00023163"/>
    </source>
</evidence>
<proteinExistence type="predicted"/>
<evidence type="ECO:0000256" key="2">
    <source>
        <dbReference type="ARBA" id="ARBA00023082"/>
    </source>
</evidence>
<organism evidence="5">
    <name type="scientific">freshwater metagenome</name>
    <dbReference type="NCBI Taxonomy" id="449393"/>
    <lineage>
        <taxon>unclassified sequences</taxon>
        <taxon>metagenomes</taxon>
        <taxon>ecological metagenomes</taxon>
    </lineage>
</organism>
<dbReference type="GO" id="GO:0006352">
    <property type="term" value="P:DNA-templated transcription initiation"/>
    <property type="evidence" value="ECO:0007669"/>
    <property type="project" value="InterPro"/>
</dbReference>
<reference evidence="5" key="1">
    <citation type="submission" date="2020-05" db="EMBL/GenBank/DDBJ databases">
        <authorList>
            <person name="Chiriac C."/>
            <person name="Salcher M."/>
            <person name="Ghai R."/>
            <person name="Kavagutti S V."/>
        </authorList>
    </citation>
    <scope>NUCLEOTIDE SEQUENCE</scope>
</reference>
<dbReference type="GO" id="GO:0016987">
    <property type="term" value="F:sigma factor activity"/>
    <property type="evidence" value="ECO:0007669"/>
    <property type="project" value="UniProtKB-KW"/>
</dbReference>
<dbReference type="InterPro" id="IPR014284">
    <property type="entry name" value="RNA_pol_sigma-70_dom"/>
</dbReference>
<feature type="domain" description="RNA polymerase sigma factor 70 region 4 type 2" evidence="4">
    <location>
        <begin position="142"/>
        <end position="191"/>
    </location>
</feature>
<protein>
    <submittedName>
        <fullName evidence="5">Unannotated protein</fullName>
    </submittedName>
</protein>
<name>A0A6J7F333_9ZZZZ</name>
<dbReference type="PANTHER" id="PTHR43133">
    <property type="entry name" value="RNA POLYMERASE ECF-TYPE SIGMA FACTO"/>
    <property type="match status" value="1"/>
</dbReference>
<dbReference type="InterPro" id="IPR036388">
    <property type="entry name" value="WH-like_DNA-bd_sf"/>
</dbReference>
<keyword evidence="2" id="KW-0731">Sigma factor</keyword>
<dbReference type="Gene3D" id="1.10.10.10">
    <property type="entry name" value="Winged helix-like DNA-binding domain superfamily/Winged helix DNA-binding domain"/>
    <property type="match status" value="1"/>
</dbReference>
<dbReference type="InterPro" id="IPR039425">
    <property type="entry name" value="RNA_pol_sigma-70-like"/>
</dbReference>
<dbReference type="PANTHER" id="PTHR43133:SF51">
    <property type="entry name" value="RNA POLYMERASE SIGMA FACTOR"/>
    <property type="match status" value="1"/>
</dbReference>
<dbReference type="Pfam" id="PF08281">
    <property type="entry name" value="Sigma70_r4_2"/>
    <property type="match status" value="1"/>
</dbReference>